<dbReference type="Proteomes" id="UP000705379">
    <property type="component" value="Unassembled WGS sequence"/>
</dbReference>
<name>A0A944CG98_9HYPH</name>
<organism evidence="1 2">
    <name type="scientific">Roseibium polysiphoniae</name>
    <dbReference type="NCBI Taxonomy" id="2571221"/>
    <lineage>
        <taxon>Bacteria</taxon>
        <taxon>Pseudomonadati</taxon>
        <taxon>Pseudomonadota</taxon>
        <taxon>Alphaproteobacteria</taxon>
        <taxon>Hyphomicrobiales</taxon>
        <taxon>Stappiaceae</taxon>
        <taxon>Roseibium</taxon>
    </lineage>
</organism>
<protein>
    <submittedName>
        <fullName evidence="1">Uncharacterized protein</fullName>
    </submittedName>
</protein>
<reference evidence="1" key="1">
    <citation type="submission" date="2018-08" db="EMBL/GenBank/DDBJ databases">
        <authorList>
            <person name="Jin W."/>
            <person name="Wang H."/>
            <person name="Yang Y."/>
            <person name="Li M."/>
            <person name="Liu J."/>
        </authorList>
    </citation>
    <scope>NUCLEOTIDE SEQUENCE</scope>
    <source>
        <strain evidence="1">AESS21</strain>
    </source>
</reference>
<dbReference type="EMBL" id="QTKU01000009">
    <property type="protein sequence ID" value="MBS8262781.1"/>
    <property type="molecule type" value="Genomic_DNA"/>
</dbReference>
<sequence>MKVRVLVSSNEQMNNAGVRIRYKRLQEQLKRFQVHMSISAIGDFSDPAKLEDDVYLLSKCYDVRSAVFIQNAKDLGKAIGVDLFDDYFSQKEDSRLGRYRIWLNNSIQLMDFVLTSTQTMRENIQDYLLDVPTLVVDDPAPEINLNDLSCLVERKIAEVQRERSIKLAWFGIGDNPRFPVGLRDLTAFSPKLAELRDTGHKVKLEILTNRRAMTSDVLSALKRLPVPYSIGQWSESAQQALLERSHACFIPVNAQSFSIVKSLNRAVSAMVSGNQVISAGYPLYEPLTDFIYRDPKKLVQDLSANSPLLRADTIKMLSDLLDARASAEREADRLCTFFRDALNKKSGSAGWSGTNDRTSSSRALIAMRSIRRLFSSNLGGEISDDAVRYGIIHGQDSPDRYYKFLRKAGTLSIGSPFQPAKSDFDVVFSFYKKTGYLRVFVETKVVERVDEPIRKKLIAGGNIKGKSYSWLWIDELLSETVRPHDASSFVQFMTYEYSMADLESALKRLFPEIECIISEHSLLPFYFSGCKRQKAAAIS</sequence>
<accession>A0A944CG98</accession>
<gene>
    <name evidence="1" type="ORF">DYI23_21335</name>
</gene>
<evidence type="ECO:0000313" key="2">
    <source>
        <dbReference type="Proteomes" id="UP000705379"/>
    </source>
</evidence>
<reference evidence="1" key="2">
    <citation type="journal article" date="2021" name="Microorganisms">
        <title>Bacterial Dimethylsulfoniopropionate Biosynthesis in the East China Sea.</title>
        <authorList>
            <person name="Liu J."/>
            <person name="Zhang Y."/>
            <person name="Liu J."/>
            <person name="Zhong H."/>
            <person name="Williams B.T."/>
            <person name="Zheng Y."/>
            <person name="Curson A.R.J."/>
            <person name="Sun C."/>
            <person name="Sun H."/>
            <person name="Song D."/>
            <person name="Wagner Mackenzie B."/>
            <person name="Bermejo Martinez A."/>
            <person name="Todd J.D."/>
            <person name="Zhang X.H."/>
        </authorList>
    </citation>
    <scope>NUCLEOTIDE SEQUENCE</scope>
    <source>
        <strain evidence="1">AESS21</strain>
    </source>
</reference>
<proteinExistence type="predicted"/>
<comment type="caution">
    <text evidence="1">The sequence shown here is derived from an EMBL/GenBank/DDBJ whole genome shotgun (WGS) entry which is preliminary data.</text>
</comment>
<dbReference type="AlphaFoldDB" id="A0A944CG98"/>
<evidence type="ECO:0000313" key="1">
    <source>
        <dbReference type="EMBL" id="MBS8262781.1"/>
    </source>
</evidence>